<gene>
    <name evidence="3" type="ORF">AAIK43_09990</name>
    <name evidence="2" type="ORF">FOC81_12160</name>
</gene>
<dbReference type="Pfam" id="PF02627">
    <property type="entry name" value="CMD"/>
    <property type="match status" value="1"/>
</dbReference>
<evidence type="ECO:0000313" key="5">
    <source>
        <dbReference type="Proteomes" id="UP001446337"/>
    </source>
</evidence>
<dbReference type="Proteomes" id="UP000509782">
    <property type="component" value="Chromosome"/>
</dbReference>
<evidence type="ECO:0000313" key="3">
    <source>
        <dbReference type="EMBL" id="XAN18347.1"/>
    </source>
</evidence>
<dbReference type="PANTHER" id="PTHR33570">
    <property type="entry name" value="4-CARBOXYMUCONOLACTONE DECARBOXYLASE FAMILY PROTEIN"/>
    <property type="match status" value="1"/>
</dbReference>
<dbReference type="Proteomes" id="UP001446337">
    <property type="component" value="Chromosome"/>
</dbReference>
<proteinExistence type="predicted"/>
<reference evidence="3 5" key="2">
    <citation type="submission" date="2024-05" db="EMBL/GenBank/DDBJ databases">
        <title>Achromobacter denitrificans. BP1, complete genome.</title>
        <authorList>
            <person name="Zhang B."/>
        </authorList>
    </citation>
    <scope>NUCLEOTIDE SEQUENCE [LARGE SCALE GENOMIC DNA]</scope>
    <source>
        <strain evidence="3 5">BP1</strain>
    </source>
</reference>
<dbReference type="STRING" id="32002.BVK87_19095"/>
<dbReference type="SUPFAM" id="SSF69118">
    <property type="entry name" value="AhpD-like"/>
    <property type="match status" value="1"/>
</dbReference>
<dbReference type="InterPro" id="IPR003779">
    <property type="entry name" value="CMD-like"/>
</dbReference>
<dbReference type="GO" id="GO:0051920">
    <property type="term" value="F:peroxiredoxin activity"/>
    <property type="evidence" value="ECO:0007669"/>
    <property type="project" value="InterPro"/>
</dbReference>
<keyword evidence="5" id="KW-1185">Reference proteome</keyword>
<dbReference type="InterPro" id="IPR052512">
    <property type="entry name" value="4CMD/NDH-1_regulator"/>
</dbReference>
<evidence type="ECO:0000313" key="2">
    <source>
        <dbReference type="EMBL" id="QKQ47407.1"/>
    </source>
</evidence>
<dbReference type="RefSeq" id="WP_062682291.1">
    <property type="nucleotide sequence ID" value="NZ_BLWG01000566.1"/>
</dbReference>
<organism evidence="2 4">
    <name type="scientific">Achromobacter denitrificans</name>
    <name type="common">Alcaligenes denitrificans</name>
    <dbReference type="NCBI Taxonomy" id="32002"/>
    <lineage>
        <taxon>Bacteria</taxon>
        <taxon>Pseudomonadati</taxon>
        <taxon>Pseudomonadota</taxon>
        <taxon>Betaproteobacteria</taxon>
        <taxon>Burkholderiales</taxon>
        <taxon>Alcaligenaceae</taxon>
        <taxon>Achromobacter</taxon>
    </lineage>
</organism>
<dbReference type="EMBL" id="CP154792">
    <property type="protein sequence ID" value="XAN18347.1"/>
    <property type="molecule type" value="Genomic_DNA"/>
</dbReference>
<dbReference type="InterPro" id="IPR029032">
    <property type="entry name" value="AhpD-like"/>
</dbReference>
<protein>
    <submittedName>
        <fullName evidence="2">Carboxymuconolactone decarboxylase family protein</fullName>
    </submittedName>
</protein>
<dbReference type="GeneID" id="92846370"/>
<evidence type="ECO:0000313" key="4">
    <source>
        <dbReference type="Proteomes" id="UP000509782"/>
    </source>
</evidence>
<sequence length="139" mass="15117">MDSNKEFNPVTPETVAAGHRNRRATLGDDYVDQSIARAREDDFFAPLQEAVTGLAWGAVWGRPGLSAKHRSLVTVSVLVATGRRHELALHINGLLNNGWTRAELQEILLHAACYCGMPAAVDGFRVAKEVLDARAAKKA</sequence>
<dbReference type="PANTHER" id="PTHR33570:SF2">
    <property type="entry name" value="CARBOXYMUCONOLACTONE DECARBOXYLASE-LIKE DOMAIN-CONTAINING PROTEIN"/>
    <property type="match status" value="1"/>
</dbReference>
<feature type="domain" description="Carboxymuconolactone decarboxylase-like" evidence="1">
    <location>
        <begin position="47"/>
        <end position="129"/>
    </location>
</feature>
<dbReference type="Gene3D" id="1.20.1290.10">
    <property type="entry name" value="AhpD-like"/>
    <property type="match status" value="1"/>
</dbReference>
<accession>A0A3R9HMV8</accession>
<dbReference type="AlphaFoldDB" id="A0A3R9HMV8"/>
<dbReference type="OrthoDB" id="9793083at2"/>
<evidence type="ECO:0000259" key="1">
    <source>
        <dbReference type="Pfam" id="PF02627"/>
    </source>
</evidence>
<reference evidence="2 4" key="1">
    <citation type="submission" date="2020-05" db="EMBL/GenBank/DDBJ databases">
        <title>FDA dAtabase for Regulatory Grade micrObial Sequences (FDA-ARGOS): Supporting development and validation of Infectious Disease Dx tests.</title>
        <authorList>
            <person name="Sproer C."/>
            <person name="Gronow S."/>
            <person name="Severitt S."/>
            <person name="Schroder I."/>
            <person name="Tallon L."/>
            <person name="Sadzewicz L."/>
            <person name="Zhao X."/>
            <person name="Vavikolanu K."/>
            <person name="Mehta A."/>
            <person name="Aluvathingal J."/>
            <person name="Nadendla S."/>
            <person name="Myers T."/>
            <person name="Yan Y."/>
            <person name="Sichtig H."/>
        </authorList>
    </citation>
    <scope>NUCLEOTIDE SEQUENCE [LARGE SCALE GENOMIC DNA]</scope>
    <source>
        <strain evidence="2 4">FDAARGOS_787</strain>
    </source>
</reference>
<name>A0A3R9HMV8_ACHDE</name>
<dbReference type="EMBL" id="CP054569">
    <property type="protein sequence ID" value="QKQ47407.1"/>
    <property type="molecule type" value="Genomic_DNA"/>
</dbReference>